<keyword evidence="6" id="KW-0808">Transferase</keyword>
<dbReference type="GO" id="GO:0004673">
    <property type="term" value="F:protein histidine kinase activity"/>
    <property type="evidence" value="ECO:0007669"/>
    <property type="project" value="UniProtKB-EC"/>
</dbReference>
<evidence type="ECO:0000313" key="16">
    <source>
        <dbReference type="EMBL" id="ADD67025.1"/>
    </source>
</evidence>
<dbReference type="PANTHER" id="PTHR45528">
    <property type="entry name" value="SENSOR HISTIDINE KINASE CPXA"/>
    <property type="match status" value="1"/>
</dbReference>
<organism evidence="16 17">
    <name type="scientific">Denitrovibrio acetiphilus (strain DSM 12809 / NBRC 114555 / N2460)</name>
    <dbReference type="NCBI Taxonomy" id="522772"/>
    <lineage>
        <taxon>Bacteria</taxon>
        <taxon>Pseudomonadati</taxon>
        <taxon>Deferribacterota</taxon>
        <taxon>Deferribacteres</taxon>
        <taxon>Deferribacterales</taxon>
        <taxon>Geovibrionaceae</taxon>
        <taxon>Denitrovibrio</taxon>
    </lineage>
</organism>
<dbReference type="InterPro" id="IPR005467">
    <property type="entry name" value="His_kinase_dom"/>
</dbReference>
<dbReference type="InterPro" id="IPR003594">
    <property type="entry name" value="HATPase_dom"/>
</dbReference>
<dbReference type="Pfam" id="PF02518">
    <property type="entry name" value="HATPase_c"/>
    <property type="match status" value="1"/>
</dbReference>
<evidence type="ECO:0000256" key="4">
    <source>
        <dbReference type="ARBA" id="ARBA00022475"/>
    </source>
</evidence>
<evidence type="ECO:0000256" key="5">
    <source>
        <dbReference type="ARBA" id="ARBA00022553"/>
    </source>
</evidence>
<dbReference type="PRINTS" id="PR00344">
    <property type="entry name" value="BCTRLSENSOR"/>
</dbReference>
<comment type="catalytic activity">
    <reaction evidence="1">
        <text>ATP + protein L-histidine = ADP + protein N-phospho-L-histidine.</text>
        <dbReference type="EC" id="2.7.13.3"/>
    </reaction>
</comment>
<feature type="transmembrane region" description="Helical" evidence="14">
    <location>
        <begin position="15"/>
        <end position="38"/>
    </location>
</feature>
<keyword evidence="7 14" id="KW-0812">Transmembrane</keyword>
<proteinExistence type="predicted"/>
<dbReference type="SMART" id="SM00387">
    <property type="entry name" value="HATPase_c"/>
    <property type="match status" value="1"/>
</dbReference>
<dbReference type="GO" id="GO:0005524">
    <property type="term" value="F:ATP binding"/>
    <property type="evidence" value="ECO:0007669"/>
    <property type="project" value="UniProtKB-KW"/>
</dbReference>
<dbReference type="HOGENOM" id="CLU_383469_0_0_0"/>
<dbReference type="Gene3D" id="3.30.450.20">
    <property type="entry name" value="PAS domain"/>
    <property type="match status" value="1"/>
</dbReference>
<dbReference type="PaxDb" id="522772-Dacet_0221"/>
<keyword evidence="10" id="KW-0067">ATP-binding</keyword>
<evidence type="ECO:0000256" key="1">
    <source>
        <dbReference type="ARBA" id="ARBA00000085"/>
    </source>
</evidence>
<sequence precursor="true">MKDKQSFFNSITGRLLPAFLLVALIPTVMFTFTVFFAVKNIMVNHTRQMTSEQFSLIDSFLSDMIISTALELSVIRDHDSFTQFISSEENLDNVKTNFESAMIRHPEYLQLRFLNSRGMEKLRLNRRQQNLQWVANEDLQDKSDYYYVDQALNTQLNETYVSDLDLNVEHNKVETPWRLVARIGIKVYDKQELCGILLVNMDGNYILSKILPFAGNRADKAFLMNSKGQYIGYDGSNFYVNEPEILNKKLQINSETIFSAPSKELTKTGNGYLSVMPINFHTEQTGNTWRVVLTYANNEIFGPMASTIQKLLIAVITILGVAAVFSMTVSSKITRFIKDIILFIPEASDRPFKPTGVKEFDEIGLEMNKMATGLRTTTTKLASLNNNLEERIEKNIKQISGMAQKQVQYEKELRDMHTQLIHADRLASLGLISASLAQELEIPLASIYDSLRTLQAETGNERIAEIISQMQNLTDFLNKITKFNGRETRKQKLMNIHTILSEVKNFLAVEMDKNNIRFNIINRGDYDLFCDETEIRQIIFNIAINSIQELKNGGEIFAETSITEDTPTLHIYDSGKGAADTEQLFNPFYTTKKGNTGLGLTIVKDLVEKNRWEISLENIPNQGLGVLVTFPENNEQ</sequence>
<evidence type="ECO:0000256" key="8">
    <source>
        <dbReference type="ARBA" id="ARBA00022741"/>
    </source>
</evidence>
<evidence type="ECO:0000313" key="17">
    <source>
        <dbReference type="Proteomes" id="UP000002012"/>
    </source>
</evidence>
<keyword evidence="9 16" id="KW-0418">Kinase</keyword>
<dbReference type="SUPFAM" id="SSF55874">
    <property type="entry name" value="ATPase domain of HSP90 chaperone/DNA topoisomerase II/histidine kinase"/>
    <property type="match status" value="1"/>
</dbReference>
<dbReference type="PROSITE" id="PS50109">
    <property type="entry name" value="HIS_KIN"/>
    <property type="match status" value="1"/>
</dbReference>
<dbReference type="InterPro" id="IPR050398">
    <property type="entry name" value="HssS/ArlS-like"/>
</dbReference>
<dbReference type="SUPFAM" id="SSF103190">
    <property type="entry name" value="Sensory domain-like"/>
    <property type="match status" value="1"/>
</dbReference>
<evidence type="ECO:0000256" key="10">
    <source>
        <dbReference type="ARBA" id="ARBA00022840"/>
    </source>
</evidence>
<dbReference type="InterPro" id="IPR004358">
    <property type="entry name" value="Sig_transdc_His_kin-like_C"/>
</dbReference>
<evidence type="ECO:0000256" key="7">
    <source>
        <dbReference type="ARBA" id="ARBA00022692"/>
    </source>
</evidence>
<dbReference type="GO" id="GO:0005886">
    <property type="term" value="C:plasma membrane"/>
    <property type="evidence" value="ECO:0007669"/>
    <property type="project" value="UniProtKB-SubCell"/>
</dbReference>
<dbReference type="Pfam" id="PF21623">
    <property type="entry name" value="HK_sensor_dom_bact"/>
    <property type="match status" value="1"/>
</dbReference>
<keyword evidence="5" id="KW-0597">Phosphoprotein</keyword>
<evidence type="ECO:0000259" key="15">
    <source>
        <dbReference type="PROSITE" id="PS50109"/>
    </source>
</evidence>
<keyword evidence="4" id="KW-1003">Cell membrane</keyword>
<dbReference type="AlphaFoldDB" id="D4H248"/>
<keyword evidence="8" id="KW-0547">Nucleotide-binding</keyword>
<evidence type="ECO:0000256" key="2">
    <source>
        <dbReference type="ARBA" id="ARBA00004651"/>
    </source>
</evidence>
<evidence type="ECO:0000256" key="11">
    <source>
        <dbReference type="ARBA" id="ARBA00022989"/>
    </source>
</evidence>
<dbReference type="InterPro" id="IPR036890">
    <property type="entry name" value="HATPase_C_sf"/>
</dbReference>
<feature type="transmembrane region" description="Helical" evidence="14">
    <location>
        <begin position="311"/>
        <end position="329"/>
    </location>
</feature>
<protein>
    <recommendedName>
        <fullName evidence="3">histidine kinase</fullName>
        <ecNumber evidence="3">2.7.13.3</ecNumber>
    </recommendedName>
</protein>
<dbReference type="GO" id="GO:0000160">
    <property type="term" value="P:phosphorelay signal transduction system"/>
    <property type="evidence" value="ECO:0007669"/>
    <property type="project" value="UniProtKB-KW"/>
</dbReference>
<dbReference type="OrthoDB" id="1931120at2"/>
<dbReference type="EC" id="2.7.13.3" evidence="3"/>
<feature type="domain" description="Histidine kinase" evidence="15">
    <location>
        <begin position="435"/>
        <end position="634"/>
    </location>
</feature>
<dbReference type="RefSeq" id="WP_013009570.1">
    <property type="nucleotide sequence ID" value="NC_013943.1"/>
</dbReference>
<name>D4H248_DENA2</name>
<evidence type="ECO:0000256" key="9">
    <source>
        <dbReference type="ARBA" id="ARBA00022777"/>
    </source>
</evidence>
<accession>D4H248</accession>
<evidence type="ECO:0000256" key="3">
    <source>
        <dbReference type="ARBA" id="ARBA00012438"/>
    </source>
</evidence>
<dbReference type="EMBL" id="CP001968">
    <property type="protein sequence ID" value="ADD67025.1"/>
    <property type="molecule type" value="Genomic_DNA"/>
</dbReference>
<dbReference type="KEGG" id="dap:Dacet_0221"/>
<keyword evidence="17" id="KW-1185">Reference proteome</keyword>
<keyword evidence="12" id="KW-0902">Two-component regulatory system</keyword>
<evidence type="ECO:0000256" key="6">
    <source>
        <dbReference type="ARBA" id="ARBA00022679"/>
    </source>
</evidence>
<keyword evidence="11 14" id="KW-1133">Transmembrane helix</keyword>
<evidence type="ECO:0000256" key="12">
    <source>
        <dbReference type="ARBA" id="ARBA00023012"/>
    </source>
</evidence>
<dbReference type="InterPro" id="IPR048760">
    <property type="entry name" value="VP0354-like_sensor_dom"/>
</dbReference>
<dbReference type="Proteomes" id="UP000002012">
    <property type="component" value="Chromosome"/>
</dbReference>
<keyword evidence="13 14" id="KW-0472">Membrane</keyword>
<evidence type="ECO:0000256" key="14">
    <source>
        <dbReference type="SAM" id="Phobius"/>
    </source>
</evidence>
<reference evidence="16 17" key="1">
    <citation type="journal article" date="2010" name="Stand. Genomic Sci.">
        <title>Complete genome sequence of Denitrovibrio acetiphilus type strain (N2460).</title>
        <authorList>
            <person name="Kiss H."/>
            <person name="Lang E."/>
            <person name="Lapidus A."/>
            <person name="Copeland A."/>
            <person name="Nolan M."/>
            <person name="Glavina Del Rio T."/>
            <person name="Chen F."/>
            <person name="Lucas S."/>
            <person name="Tice H."/>
            <person name="Cheng J.F."/>
            <person name="Han C."/>
            <person name="Goodwin L."/>
            <person name="Pitluck S."/>
            <person name="Liolios K."/>
            <person name="Pati A."/>
            <person name="Ivanova N."/>
            <person name="Mavromatis K."/>
            <person name="Chen A."/>
            <person name="Palaniappan K."/>
            <person name="Land M."/>
            <person name="Hauser L."/>
            <person name="Chang Y.J."/>
            <person name="Jeffries C.D."/>
            <person name="Detter J.C."/>
            <person name="Brettin T."/>
            <person name="Spring S."/>
            <person name="Rohde M."/>
            <person name="Goker M."/>
            <person name="Woyke T."/>
            <person name="Bristow J."/>
            <person name="Eisen J.A."/>
            <person name="Markowitz V."/>
            <person name="Hugenholtz P."/>
            <person name="Kyrpides N.C."/>
            <person name="Klenk H.P."/>
        </authorList>
    </citation>
    <scope>NUCLEOTIDE SEQUENCE [LARGE SCALE GENOMIC DNA]</scope>
    <source>
        <strain evidence="17">DSM 12809 / NBRC 114555 / N2460</strain>
    </source>
</reference>
<dbReference type="Gene3D" id="1.10.287.130">
    <property type="match status" value="1"/>
</dbReference>
<dbReference type="InParanoid" id="D4H248"/>
<dbReference type="Gene3D" id="3.30.565.10">
    <property type="entry name" value="Histidine kinase-like ATPase, C-terminal domain"/>
    <property type="match status" value="1"/>
</dbReference>
<comment type="subcellular location">
    <subcellularLocation>
        <location evidence="2">Cell membrane</location>
        <topology evidence="2">Multi-pass membrane protein</topology>
    </subcellularLocation>
</comment>
<evidence type="ECO:0000256" key="13">
    <source>
        <dbReference type="ARBA" id="ARBA00023136"/>
    </source>
</evidence>
<gene>
    <name evidence="16" type="ordered locus">Dacet_0221</name>
</gene>
<dbReference type="PANTHER" id="PTHR45528:SF1">
    <property type="entry name" value="SENSOR HISTIDINE KINASE CPXA"/>
    <property type="match status" value="1"/>
</dbReference>
<dbReference type="InterPro" id="IPR029151">
    <property type="entry name" value="Sensor-like_sf"/>
</dbReference>
<dbReference type="eggNOG" id="COG4191">
    <property type="taxonomic scope" value="Bacteria"/>
</dbReference>
<dbReference type="STRING" id="522772.Dacet_0221"/>